<gene>
    <name evidence="4" type="ORF">OS242_20045</name>
</gene>
<evidence type="ECO:0000313" key="4">
    <source>
        <dbReference type="EMBL" id="MCX7572203.1"/>
    </source>
</evidence>
<reference evidence="4 5" key="1">
    <citation type="submission" date="2022-11" db="EMBL/GenBank/DDBJ databases">
        <title>Study of microbial diversity in lake waters.</title>
        <authorList>
            <person name="Zhang J."/>
        </authorList>
    </citation>
    <scope>NUCLEOTIDE SEQUENCE [LARGE SCALE GENOMIC DNA]</scope>
    <source>
        <strain evidence="4 5">DT12</strain>
    </source>
</reference>
<dbReference type="InterPro" id="IPR041698">
    <property type="entry name" value="Methyltransf_25"/>
</dbReference>
<dbReference type="Gene3D" id="3.40.50.150">
    <property type="entry name" value="Vaccinia Virus protein VP39"/>
    <property type="match status" value="1"/>
</dbReference>
<proteinExistence type="predicted"/>
<keyword evidence="5" id="KW-1185">Reference proteome</keyword>
<dbReference type="PANTHER" id="PTHR43861:SF1">
    <property type="entry name" value="TRANS-ACONITATE 2-METHYLTRANSFERASE"/>
    <property type="match status" value="1"/>
</dbReference>
<organism evidence="4 5">
    <name type="scientific">Tumebacillus lacus</name>
    <dbReference type="NCBI Taxonomy" id="2995335"/>
    <lineage>
        <taxon>Bacteria</taxon>
        <taxon>Bacillati</taxon>
        <taxon>Bacillota</taxon>
        <taxon>Bacilli</taxon>
        <taxon>Bacillales</taxon>
        <taxon>Alicyclobacillaceae</taxon>
        <taxon>Tumebacillus</taxon>
    </lineage>
</organism>
<keyword evidence="2" id="KW-0808">Transferase</keyword>
<evidence type="ECO:0000313" key="5">
    <source>
        <dbReference type="Proteomes" id="UP001208017"/>
    </source>
</evidence>
<evidence type="ECO:0000259" key="3">
    <source>
        <dbReference type="Pfam" id="PF13649"/>
    </source>
</evidence>
<dbReference type="Pfam" id="PF13649">
    <property type="entry name" value="Methyltransf_25"/>
    <property type="match status" value="1"/>
</dbReference>
<comment type="caution">
    <text evidence="4">The sequence shown here is derived from an EMBL/GenBank/DDBJ whole genome shotgun (WGS) entry which is preliminary data.</text>
</comment>
<feature type="domain" description="Methyltransferase" evidence="3">
    <location>
        <begin position="49"/>
        <end position="142"/>
    </location>
</feature>
<accession>A0ABT3X5M9</accession>
<dbReference type="GO" id="GO:0032259">
    <property type="term" value="P:methylation"/>
    <property type="evidence" value="ECO:0007669"/>
    <property type="project" value="UniProtKB-KW"/>
</dbReference>
<dbReference type="CDD" id="cd02440">
    <property type="entry name" value="AdoMet_MTases"/>
    <property type="match status" value="1"/>
</dbReference>
<protein>
    <submittedName>
        <fullName evidence="4">Class I SAM-dependent methyltransferase</fullName>
    </submittedName>
</protein>
<name>A0ABT3X5M9_9BACL</name>
<sequence length="247" mass="27585">MAYTGPAFYDDEAIFEEYHARRQHRTNANRLLEEPVIKEMIGAVDGLRIADLGCGDGGFGVELLASGAAEYAGVDGSERMVAKARESLAGTVGTASLGILEEWEAAAESYELVVSRLVLHYLAEDDLLTLLRRVHAGLTPGGRLVVSVEHPVLTSCNASLEQSGRRGSWIVDGYFVTGEREVRWMGGTVRKHHRTVADYFRLLQEAGFAVEMLRESRPERERFETEEEYQRRMRIPLFLFLSGCKVC</sequence>
<evidence type="ECO:0000256" key="2">
    <source>
        <dbReference type="ARBA" id="ARBA00022679"/>
    </source>
</evidence>
<dbReference type="EMBL" id="JAPMLT010000017">
    <property type="protein sequence ID" value="MCX7572203.1"/>
    <property type="molecule type" value="Genomic_DNA"/>
</dbReference>
<dbReference type="Proteomes" id="UP001208017">
    <property type="component" value="Unassembled WGS sequence"/>
</dbReference>
<dbReference type="PANTHER" id="PTHR43861">
    <property type="entry name" value="TRANS-ACONITATE 2-METHYLTRANSFERASE-RELATED"/>
    <property type="match status" value="1"/>
</dbReference>
<evidence type="ECO:0000256" key="1">
    <source>
        <dbReference type="ARBA" id="ARBA00022603"/>
    </source>
</evidence>
<dbReference type="InterPro" id="IPR029063">
    <property type="entry name" value="SAM-dependent_MTases_sf"/>
</dbReference>
<dbReference type="SUPFAM" id="SSF53335">
    <property type="entry name" value="S-adenosyl-L-methionine-dependent methyltransferases"/>
    <property type="match status" value="1"/>
</dbReference>
<dbReference type="GO" id="GO:0008168">
    <property type="term" value="F:methyltransferase activity"/>
    <property type="evidence" value="ECO:0007669"/>
    <property type="project" value="UniProtKB-KW"/>
</dbReference>
<keyword evidence="1 4" id="KW-0489">Methyltransferase</keyword>
<dbReference type="RefSeq" id="WP_267153454.1">
    <property type="nucleotide sequence ID" value="NZ_JAPMLT010000017.1"/>
</dbReference>